<dbReference type="Gene3D" id="1.25.40.10">
    <property type="entry name" value="Tetratricopeptide repeat domain"/>
    <property type="match status" value="1"/>
</dbReference>
<proteinExistence type="predicted"/>
<dbReference type="AlphaFoldDB" id="A0A6G1G4K4"/>
<feature type="region of interest" description="Disordered" evidence="1">
    <location>
        <begin position="320"/>
        <end position="341"/>
    </location>
</feature>
<organism evidence="2">
    <name type="scientific">Eremomyces bilateralis CBS 781.70</name>
    <dbReference type="NCBI Taxonomy" id="1392243"/>
    <lineage>
        <taxon>Eukaryota</taxon>
        <taxon>Fungi</taxon>
        <taxon>Dikarya</taxon>
        <taxon>Ascomycota</taxon>
        <taxon>Pezizomycotina</taxon>
        <taxon>Dothideomycetes</taxon>
        <taxon>Dothideomycetes incertae sedis</taxon>
        <taxon>Eremomycetales</taxon>
        <taxon>Eremomycetaceae</taxon>
        <taxon>Eremomyces</taxon>
    </lineage>
</organism>
<reference evidence="4" key="2">
    <citation type="submission" date="2020-04" db="EMBL/GenBank/DDBJ databases">
        <authorList>
            <consortium name="NCBI Genome Project"/>
        </authorList>
    </citation>
    <scope>NUCLEOTIDE SEQUENCE</scope>
    <source>
        <strain evidence="4">CBS 781.70</strain>
    </source>
</reference>
<evidence type="ECO:0008006" key="5">
    <source>
        <dbReference type="Google" id="ProtNLM"/>
    </source>
</evidence>
<gene>
    <name evidence="2 4" type="ORF">P152DRAFT_458163</name>
</gene>
<dbReference type="InterPro" id="IPR011990">
    <property type="entry name" value="TPR-like_helical_dom_sf"/>
</dbReference>
<feature type="compositionally biased region" description="Low complexity" evidence="1">
    <location>
        <begin position="111"/>
        <end position="121"/>
    </location>
</feature>
<sequence>MDPKGRGHGRMNSVEERRVNRPRSSTRGPLDEQEDPLSATTESLPPNPSRALSPDSASQRPSSSAAQRYAPQFQSPNLLSPRSSHPAARSPTRPGQSPRPFSPSRPELDLSHLLSPSHYQPLPSPPQPFQSRSLALAGRTPIPTLLQYGHFHSAAIAAAEHLTLHTAPRDVDRIFSLLYVRLACLVLLGHGEEAAREAAATIGDWTQPMWLSYAGRRPVNLVPFGLRVLLTRLQAEGPGPAGQVVDPRRAVMGLYELAREARGNVGRISEALKEGEGKLEKSEVEGLEGERRMWKTRLRDLGVTVAGVLVDVGDLEGAGEHLRGLNRSSSAGEDANEQDEGTMAFRRQSLVTEGLVWLRLGGLQAARGAIEGLQEGEPSGSSMLESTHPSTAELLPPLLKAAEGNYPGAVDAWESLHAKYPGNLTIENNLAVCLLYTRQLGKTRDYLTSMLEKGREPSPFPSFLFNLATLLELTTEKARDRKMDVATMLAELEPDSECGGWERAAVELKL</sequence>
<feature type="region of interest" description="Disordered" evidence="1">
    <location>
        <begin position="1"/>
        <end position="132"/>
    </location>
</feature>
<dbReference type="GO" id="GO:0030008">
    <property type="term" value="C:TRAPP complex"/>
    <property type="evidence" value="ECO:0007669"/>
    <property type="project" value="TreeGrafter"/>
</dbReference>
<dbReference type="EMBL" id="ML975156">
    <property type="protein sequence ID" value="KAF1812994.1"/>
    <property type="molecule type" value="Genomic_DNA"/>
</dbReference>
<evidence type="ECO:0000313" key="2">
    <source>
        <dbReference type="EMBL" id="KAF1812994.1"/>
    </source>
</evidence>
<keyword evidence="3" id="KW-1185">Reference proteome</keyword>
<evidence type="ECO:0000256" key="1">
    <source>
        <dbReference type="SAM" id="MobiDB-lite"/>
    </source>
</evidence>
<dbReference type="GO" id="GO:0005794">
    <property type="term" value="C:Golgi apparatus"/>
    <property type="evidence" value="ECO:0007669"/>
    <property type="project" value="TreeGrafter"/>
</dbReference>
<dbReference type="RefSeq" id="XP_033534625.1">
    <property type="nucleotide sequence ID" value="XM_033679394.1"/>
</dbReference>
<reference evidence="2 4" key="1">
    <citation type="submission" date="2020-01" db="EMBL/GenBank/DDBJ databases">
        <authorList>
            <consortium name="DOE Joint Genome Institute"/>
            <person name="Haridas S."/>
            <person name="Albert R."/>
            <person name="Binder M."/>
            <person name="Bloem J."/>
            <person name="Labutti K."/>
            <person name="Salamov A."/>
            <person name="Andreopoulos B."/>
            <person name="Baker S.E."/>
            <person name="Barry K."/>
            <person name="Bills G."/>
            <person name="Bluhm B.H."/>
            <person name="Cannon C."/>
            <person name="Castanera R."/>
            <person name="Culley D.E."/>
            <person name="Daum C."/>
            <person name="Ezra D."/>
            <person name="Gonzalez J.B."/>
            <person name="Henrissat B."/>
            <person name="Kuo A."/>
            <person name="Liang C."/>
            <person name="Lipzen A."/>
            <person name="Lutzoni F."/>
            <person name="Magnuson J."/>
            <person name="Mondo S."/>
            <person name="Nolan M."/>
            <person name="Ohm R."/>
            <person name="Pangilinan J."/>
            <person name="Park H.-J."/>
            <person name="Ramirez L."/>
            <person name="Alfaro M."/>
            <person name="Sun H."/>
            <person name="Tritt A."/>
            <person name="Yoshinaga Y."/>
            <person name="Zwiers L.-H."/>
            <person name="Turgeon B.G."/>
            <person name="Goodwin S.B."/>
            <person name="Spatafora J.W."/>
            <person name="Crous P.W."/>
            <person name="Grigoriev I.V."/>
        </authorList>
    </citation>
    <scope>NUCLEOTIDE SEQUENCE</scope>
    <source>
        <strain evidence="2 4">CBS 781.70</strain>
    </source>
</reference>
<accession>A0A6G1G4K4</accession>
<protein>
    <recommendedName>
        <fullName evidence="5">TPR-like protein</fullName>
    </recommendedName>
</protein>
<evidence type="ECO:0000313" key="4">
    <source>
        <dbReference type="RefSeq" id="XP_033534625.1"/>
    </source>
</evidence>
<feature type="compositionally biased region" description="Low complexity" evidence="1">
    <location>
        <begin position="53"/>
        <end position="72"/>
    </location>
</feature>
<dbReference type="PANTHER" id="PTHR21581">
    <property type="entry name" value="D-ALANYL-D-ALANINE CARBOXYPEPTIDASE"/>
    <property type="match status" value="1"/>
</dbReference>
<evidence type="ECO:0000313" key="3">
    <source>
        <dbReference type="Proteomes" id="UP000504638"/>
    </source>
</evidence>
<name>A0A6G1G4K4_9PEZI</name>
<dbReference type="GeneID" id="54419964"/>
<dbReference type="OrthoDB" id="428342at2759"/>
<feature type="compositionally biased region" description="Low complexity" evidence="1">
    <location>
        <begin position="80"/>
        <end position="94"/>
    </location>
</feature>
<reference evidence="4" key="3">
    <citation type="submission" date="2025-04" db="UniProtKB">
        <authorList>
            <consortium name="RefSeq"/>
        </authorList>
    </citation>
    <scope>IDENTIFICATION</scope>
    <source>
        <strain evidence="4">CBS 781.70</strain>
    </source>
</reference>
<dbReference type="Proteomes" id="UP000504638">
    <property type="component" value="Unplaced"/>
</dbReference>
<dbReference type="PANTHER" id="PTHR21581:SF6">
    <property type="entry name" value="TRAFFICKING PROTEIN PARTICLE COMPLEX SUBUNIT 12"/>
    <property type="match status" value="1"/>
</dbReference>